<proteinExistence type="predicted"/>
<keyword evidence="2" id="KW-1185">Reference proteome</keyword>
<sequence length="159" mass="17112">MARIVADRLERSVLVDGDSFFSFLARGAIAPWLPEADAQNTVVTQAAAAAAGRYAAGGYATVYDGVVGPWFLPTFAAATGMRRLDYLVLLPSVHRCVDRVRSRQGHGFTDPDAARLMHDEFARADVEARHLLADPPDDPHEVADLALAALARDRLGVAT</sequence>
<comment type="caution">
    <text evidence="1">The sequence shown here is derived from an EMBL/GenBank/DDBJ whole genome shotgun (WGS) entry which is preliminary data.</text>
</comment>
<organism evidence="1 2">
    <name type="scientific">Cellulomonas xylanilytica</name>
    <dbReference type="NCBI Taxonomy" id="233583"/>
    <lineage>
        <taxon>Bacteria</taxon>
        <taxon>Bacillati</taxon>
        <taxon>Actinomycetota</taxon>
        <taxon>Actinomycetes</taxon>
        <taxon>Micrococcales</taxon>
        <taxon>Cellulomonadaceae</taxon>
        <taxon>Cellulomonas</taxon>
    </lineage>
</organism>
<dbReference type="InterPro" id="IPR027417">
    <property type="entry name" value="P-loop_NTPase"/>
</dbReference>
<dbReference type="AlphaFoldDB" id="A0A510V2A9"/>
<gene>
    <name evidence="1" type="ORF">CXY01_15520</name>
</gene>
<name>A0A510V2A9_9CELL</name>
<accession>A0A510V2A9</accession>
<protein>
    <recommendedName>
        <fullName evidence="3">Shikimate kinase</fullName>
    </recommendedName>
</protein>
<reference evidence="1 2" key="1">
    <citation type="submission" date="2019-07" db="EMBL/GenBank/DDBJ databases">
        <title>Whole genome shotgun sequence of Cellulomonas xylanilytica NBRC 101102.</title>
        <authorList>
            <person name="Hosoyama A."/>
            <person name="Uohara A."/>
            <person name="Ohji S."/>
            <person name="Ichikawa N."/>
        </authorList>
    </citation>
    <scope>NUCLEOTIDE SEQUENCE [LARGE SCALE GENOMIC DNA]</scope>
    <source>
        <strain evidence="1 2">NBRC 101102</strain>
    </source>
</reference>
<dbReference type="Gene3D" id="3.40.50.300">
    <property type="entry name" value="P-loop containing nucleotide triphosphate hydrolases"/>
    <property type="match status" value="1"/>
</dbReference>
<evidence type="ECO:0008006" key="3">
    <source>
        <dbReference type="Google" id="ProtNLM"/>
    </source>
</evidence>
<evidence type="ECO:0000313" key="2">
    <source>
        <dbReference type="Proteomes" id="UP000321118"/>
    </source>
</evidence>
<dbReference type="Proteomes" id="UP000321118">
    <property type="component" value="Unassembled WGS sequence"/>
</dbReference>
<evidence type="ECO:0000313" key="1">
    <source>
        <dbReference type="EMBL" id="GEK21032.1"/>
    </source>
</evidence>
<dbReference type="SUPFAM" id="SSF52540">
    <property type="entry name" value="P-loop containing nucleoside triphosphate hydrolases"/>
    <property type="match status" value="1"/>
</dbReference>
<dbReference type="EMBL" id="BJUB01000004">
    <property type="protein sequence ID" value="GEK21032.1"/>
    <property type="molecule type" value="Genomic_DNA"/>
</dbReference>